<name>A0A8E0RVV4_9TREM</name>
<keyword evidence="2" id="KW-0732">Signal</keyword>
<organism evidence="3 4">
    <name type="scientific">Fasciolopsis buskii</name>
    <dbReference type="NCBI Taxonomy" id="27845"/>
    <lineage>
        <taxon>Eukaryota</taxon>
        <taxon>Metazoa</taxon>
        <taxon>Spiralia</taxon>
        <taxon>Lophotrochozoa</taxon>
        <taxon>Platyhelminthes</taxon>
        <taxon>Trematoda</taxon>
        <taxon>Digenea</taxon>
        <taxon>Plagiorchiida</taxon>
        <taxon>Echinostomata</taxon>
        <taxon>Echinostomatoidea</taxon>
        <taxon>Fasciolidae</taxon>
        <taxon>Fasciolopsis</taxon>
    </lineage>
</organism>
<comment type="caution">
    <text evidence="3">The sequence shown here is derived from an EMBL/GenBank/DDBJ whole genome shotgun (WGS) entry which is preliminary data.</text>
</comment>
<feature type="signal peptide" evidence="2">
    <location>
        <begin position="1"/>
        <end position="21"/>
    </location>
</feature>
<sequence>MTMAFLSRAALLYCLCICAYGVTLEEGLNDPKKYIFYDLSRYSTWIHGAIALCITYGTLTATILLVHLVVYVTGSKTGRRYK</sequence>
<keyword evidence="4" id="KW-1185">Reference proteome</keyword>
<evidence type="ECO:0000256" key="1">
    <source>
        <dbReference type="SAM" id="Phobius"/>
    </source>
</evidence>
<proteinExistence type="predicted"/>
<reference evidence="3" key="1">
    <citation type="submission" date="2019-05" db="EMBL/GenBank/DDBJ databases">
        <title>Annotation for the trematode Fasciolopsis buski.</title>
        <authorList>
            <person name="Choi Y.-J."/>
        </authorList>
    </citation>
    <scope>NUCLEOTIDE SEQUENCE</scope>
    <source>
        <strain evidence="3">HT</strain>
        <tissue evidence="3">Whole worm</tissue>
    </source>
</reference>
<keyword evidence="1" id="KW-1133">Transmembrane helix</keyword>
<feature type="chain" id="PRO_5034968876" evidence="2">
    <location>
        <begin position="22"/>
        <end position="82"/>
    </location>
</feature>
<dbReference type="Proteomes" id="UP000728185">
    <property type="component" value="Unassembled WGS sequence"/>
</dbReference>
<evidence type="ECO:0000313" key="3">
    <source>
        <dbReference type="EMBL" id="KAA0195217.1"/>
    </source>
</evidence>
<accession>A0A8E0RVV4</accession>
<dbReference type="EMBL" id="LUCM01003863">
    <property type="protein sequence ID" value="KAA0195217.1"/>
    <property type="molecule type" value="Genomic_DNA"/>
</dbReference>
<protein>
    <submittedName>
        <fullName evidence="3">Uncharacterized protein</fullName>
    </submittedName>
</protein>
<gene>
    <name evidence="3" type="ORF">FBUS_04173</name>
</gene>
<dbReference type="AlphaFoldDB" id="A0A8E0RVV4"/>
<dbReference type="OrthoDB" id="6264453at2759"/>
<feature type="transmembrane region" description="Helical" evidence="1">
    <location>
        <begin position="45"/>
        <end position="72"/>
    </location>
</feature>
<evidence type="ECO:0000313" key="4">
    <source>
        <dbReference type="Proteomes" id="UP000728185"/>
    </source>
</evidence>
<keyword evidence="1" id="KW-0472">Membrane</keyword>
<keyword evidence="1" id="KW-0812">Transmembrane</keyword>
<evidence type="ECO:0000256" key="2">
    <source>
        <dbReference type="SAM" id="SignalP"/>
    </source>
</evidence>